<dbReference type="InParanoid" id="E9I796"/>
<keyword evidence="2" id="KW-1185">Reference proteome</keyword>
<dbReference type="KEGG" id="dpx:DAPPUDRAFT_279215"/>
<proteinExistence type="predicted"/>
<dbReference type="HOGENOM" id="CLU_941876_0_0_1"/>
<feature type="non-terminal residue" evidence="1">
    <location>
        <position position="296"/>
    </location>
</feature>
<dbReference type="Proteomes" id="UP000000305">
    <property type="component" value="Unassembled WGS sequence"/>
</dbReference>
<gene>
    <name evidence="1" type="ORF">DAPPUDRAFT_279215</name>
</gene>
<sequence>SRRGAGLPRIQVVSPKVQTSKVNAFLTDNIIRRAMGGSKLESPEQIKDFYSLANTLENPLKVDFFSTDCVSCHSISNVTQGRTWDINPSYKSELNIADGLYKSADFLDLTTEPFQRFYAADSFRSEPYYTNIVDLTNVAKSSDFTNPTTFINFGYRGARPQVSQRAANESALVAKLANDFFNGGKSPASSCATEELRQCLVSQTMRSFIKERAPTDSFLSYCTQKICPARSKELKPLFSHDLAHLYRLKVDVKTTNDVQLKAGSEVFGLLQDGYAPDTVDFLIPGPLEVEDRDGQK</sequence>
<name>E9I796_DAPPU</name>
<evidence type="ECO:0000313" key="1">
    <source>
        <dbReference type="EMBL" id="EFX60134.1"/>
    </source>
</evidence>
<dbReference type="EMBL" id="GL737067">
    <property type="protein sequence ID" value="EFX60134.1"/>
    <property type="molecule type" value="Genomic_DNA"/>
</dbReference>
<evidence type="ECO:0000313" key="2">
    <source>
        <dbReference type="Proteomes" id="UP000000305"/>
    </source>
</evidence>
<organism evidence="1 2">
    <name type="scientific">Daphnia pulex</name>
    <name type="common">Water flea</name>
    <dbReference type="NCBI Taxonomy" id="6669"/>
    <lineage>
        <taxon>Eukaryota</taxon>
        <taxon>Metazoa</taxon>
        <taxon>Ecdysozoa</taxon>
        <taxon>Arthropoda</taxon>
        <taxon>Crustacea</taxon>
        <taxon>Branchiopoda</taxon>
        <taxon>Diplostraca</taxon>
        <taxon>Cladocera</taxon>
        <taxon>Anomopoda</taxon>
        <taxon>Daphniidae</taxon>
        <taxon>Daphnia</taxon>
    </lineage>
</organism>
<accession>E9I796</accession>
<dbReference type="AlphaFoldDB" id="E9I796"/>
<feature type="non-terminal residue" evidence="1">
    <location>
        <position position="1"/>
    </location>
</feature>
<reference evidence="1 2" key="1">
    <citation type="journal article" date="2011" name="Science">
        <title>The ecoresponsive genome of Daphnia pulex.</title>
        <authorList>
            <person name="Colbourne J.K."/>
            <person name="Pfrender M.E."/>
            <person name="Gilbert D."/>
            <person name="Thomas W.K."/>
            <person name="Tucker A."/>
            <person name="Oakley T.H."/>
            <person name="Tokishita S."/>
            <person name="Aerts A."/>
            <person name="Arnold G.J."/>
            <person name="Basu M.K."/>
            <person name="Bauer D.J."/>
            <person name="Caceres C.E."/>
            <person name="Carmel L."/>
            <person name="Casola C."/>
            <person name="Choi J.H."/>
            <person name="Detter J.C."/>
            <person name="Dong Q."/>
            <person name="Dusheyko S."/>
            <person name="Eads B.D."/>
            <person name="Frohlich T."/>
            <person name="Geiler-Samerotte K.A."/>
            <person name="Gerlach D."/>
            <person name="Hatcher P."/>
            <person name="Jogdeo S."/>
            <person name="Krijgsveld J."/>
            <person name="Kriventseva E.V."/>
            <person name="Kultz D."/>
            <person name="Laforsch C."/>
            <person name="Lindquist E."/>
            <person name="Lopez J."/>
            <person name="Manak J.R."/>
            <person name="Muller J."/>
            <person name="Pangilinan J."/>
            <person name="Patwardhan R.P."/>
            <person name="Pitluck S."/>
            <person name="Pritham E.J."/>
            <person name="Rechtsteiner A."/>
            <person name="Rho M."/>
            <person name="Rogozin I.B."/>
            <person name="Sakarya O."/>
            <person name="Salamov A."/>
            <person name="Schaack S."/>
            <person name="Shapiro H."/>
            <person name="Shiga Y."/>
            <person name="Skalitzky C."/>
            <person name="Smith Z."/>
            <person name="Souvorov A."/>
            <person name="Sung W."/>
            <person name="Tang Z."/>
            <person name="Tsuchiya D."/>
            <person name="Tu H."/>
            <person name="Vos H."/>
            <person name="Wang M."/>
            <person name="Wolf Y.I."/>
            <person name="Yamagata H."/>
            <person name="Yamada T."/>
            <person name="Ye Y."/>
            <person name="Shaw J.R."/>
            <person name="Andrews J."/>
            <person name="Crease T.J."/>
            <person name="Tang H."/>
            <person name="Lucas S.M."/>
            <person name="Robertson H.M."/>
            <person name="Bork P."/>
            <person name="Koonin E.V."/>
            <person name="Zdobnov E.M."/>
            <person name="Grigoriev I.V."/>
            <person name="Lynch M."/>
            <person name="Boore J.L."/>
        </authorList>
    </citation>
    <scope>NUCLEOTIDE SEQUENCE [LARGE SCALE GENOMIC DNA]</scope>
</reference>
<protein>
    <submittedName>
        <fullName evidence="1">Uncharacterized protein</fullName>
    </submittedName>
</protein>